<dbReference type="PROSITE" id="PS51257">
    <property type="entry name" value="PROKAR_LIPOPROTEIN"/>
    <property type="match status" value="1"/>
</dbReference>
<protein>
    <submittedName>
        <fullName evidence="1">Alpha/beta hydrolase family protein</fullName>
    </submittedName>
</protein>
<evidence type="ECO:0000313" key="2">
    <source>
        <dbReference type="Proteomes" id="UP000193409"/>
    </source>
</evidence>
<dbReference type="InterPro" id="IPR010297">
    <property type="entry name" value="DUF900_hydrolase"/>
</dbReference>
<accession>A0A1Y5RU97</accession>
<proteinExistence type="predicted"/>
<sequence length="371" mass="40559">MRVFLNLSALMACLLVLVACIPRGAIYVAPEAAEIGTQERVFVATTRAREADGTYGNRRSRELSFARLDISVPPDRRPGSVTWPGRRPDAEEDFLASSFVNYGSASDFRTRLAQEIRNTPSANGRVIVFVHGFNTNFAEGLYRAAQMKADYGFSEPLVHFSWASAASPFGYARDRDSILASRSAFEQFLREIRAAGARQIVVSAHSVGSHLVMETLRQVALRSPADKARLFSEVVLISPDIDVDVFRAQMEDIGPLPQPILVLSSSLDRALAVSATITGAEARIGNLREPEQIEGLDVLVIDVSEFTDGDLGNHMITFSSEEAIDAFTRLAGLHDDLLRETRGRTGPLSGAILSVQEATRLAYESVDGVER</sequence>
<dbReference type="InterPro" id="IPR029058">
    <property type="entry name" value="AB_hydrolase_fold"/>
</dbReference>
<keyword evidence="1" id="KW-0378">Hydrolase</keyword>
<dbReference type="PANTHER" id="PTHR36513">
    <property type="entry name" value="ABC TRANSMEMBRANE TYPE-1 DOMAIN-CONTAINING PROTEIN"/>
    <property type="match status" value="1"/>
</dbReference>
<reference evidence="1 2" key="1">
    <citation type="submission" date="2017-03" db="EMBL/GenBank/DDBJ databases">
        <authorList>
            <person name="Afonso C.L."/>
            <person name="Miller P.J."/>
            <person name="Scott M.A."/>
            <person name="Spackman E."/>
            <person name="Goraichik I."/>
            <person name="Dimitrov K.M."/>
            <person name="Suarez D.L."/>
            <person name="Swayne D.E."/>
        </authorList>
    </citation>
    <scope>NUCLEOTIDE SEQUENCE [LARGE SCALE GENOMIC DNA]</scope>
    <source>
        <strain evidence="1 2">CECT 7680</strain>
    </source>
</reference>
<dbReference type="RefSeq" id="WP_176244080.1">
    <property type="nucleotide sequence ID" value="NZ_FWFQ01000005.1"/>
</dbReference>
<name>A0A1Y5RU97_9RHOB</name>
<dbReference type="Gene3D" id="3.40.50.1820">
    <property type="entry name" value="alpha/beta hydrolase"/>
    <property type="match status" value="1"/>
</dbReference>
<dbReference type="SUPFAM" id="SSF53474">
    <property type="entry name" value="alpha/beta-Hydrolases"/>
    <property type="match status" value="1"/>
</dbReference>
<dbReference type="GO" id="GO:0016787">
    <property type="term" value="F:hydrolase activity"/>
    <property type="evidence" value="ECO:0007669"/>
    <property type="project" value="UniProtKB-KW"/>
</dbReference>
<dbReference type="Pfam" id="PF05990">
    <property type="entry name" value="DUF900"/>
    <property type="match status" value="1"/>
</dbReference>
<evidence type="ECO:0000313" key="1">
    <source>
        <dbReference type="EMBL" id="SLN24389.1"/>
    </source>
</evidence>
<dbReference type="PANTHER" id="PTHR36513:SF1">
    <property type="entry name" value="TRANSMEMBRANE PROTEIN"/>
    <property type="match status" value="1"/>
</dbReference>
<organism evidence="1 2">
    <name type="scientific">Pseudoruegeria aquimaris</name>
    <dbReference type="NCBI Taxonomy" id="393663"/>
    <lineage>
        <taxon>Bacteria</taxon>
        <taxon>Pseudomonadati</taxon>
        <taxon>Pseudomonadota</taxon>
        <taxon>Alphaproteobacteria</taxon>
        <taxon>Rhodobacterales</taxon>
        <taxon>Roseobacteraceae</taxon>
        <taxon>Pseudoruegeria</taxon>
    </lineage>
</organism>
<dbReference type="PIRSF" id="PIRSF033909">
    <property type="entry name" value="UCP033909"/>
    <property type="match status" value="1"/>
</dbReference>
<keyword evidence="2" id="KW-1185">Reference proteome</keyword>
<dbReference type="AlphaFoldDB" id="A0A1Y5RU97"/>
<dbReference type="Proteomes" id="UP000193409">
    <property type="component" value="Unassembled WGS sequence"/>
</dbReference>
<gene>
    <name evidence="1" type="ORF">PSA7680_01015</name>
</gene>
<dbReference type="InterPro" id="IPR014586">
    <property type="entry name" value="UCP033909"/>
</dbReference>
<dbReference type="EMBL" id="FWFQ01000005">
    <property type="protein sequence ID" value="SLN24389.1"/>
    <property type="molecule type" value="Genomic_DNA"/>
</dbReference>